<dbReference type="Pfam" id="PF02875">
    <property type="entry name" value="Mur_ligase_C"/>
    <property type="match status" value="1"/>
</dbReference>
<evidence type="ECO:0000256" key="10">
    <source>
        <dbReference type="ARBA" id="ARBA00047493"/>
    </source>
</evidence>
<dbReference type="GO" id="GO:0005524">
    <property type="term" value="F:ATP binding"/>
    <property type="evidence" value="ECO:0007669"/>
    <property type="project" value="UniProtKB-KW"/>
</dbReference>
<evidence type="ECO:0000256" key="8">
    <source>
        <dbReference type="ARBA" id="ARBA00022842"/>
    </source>
</evidence>
<dbReference type="RefSeq" id="WP_089829356.1">
    <property type="nucleotide sequence ID" value="NZ_BJWI01000001.1"/>
</dbReference>
<dbReference type="Proteomes" id="UP000321547">
    <property type="component" value="Unassembled WGS sequence"/>
</dbReference>
<reference evidence="14 17" key="2">
    <citation type="submission" date="2019-07" db="EMBL/GenBank/DDBJ databases">
        <title>Whole genome shotgun sequence of Halolactibacillus halophilus NBRC 100868.</title>
        <authorList>
            <person name="Hosoyama A."/>
            <person name="Uohara A."/>
            <person name="Ohji S."/>
            <person name="Ichikawa N."/>
        </authorList>
    </citation>
    <scope>NUCLEOTIDE SEQUENCE [LARGE SCALE GENOMIC DNA]</scope>
    <source>
        <strain evidence="14 17">NBRC 100868</strain>
    </source>
</reference>
<keyword evidence="8" id="KW-0460">Magnesium</keyword>
<evidence type="ECO:0000256" key="11">
    <source>
        <dbReference type="PIRNR" id="PIRNR001563"/>
    </source>
</evidence>
<comment type="cofactor">
    <cofactor evidence="1">
        <name>Mg(2+)</name>
        <dbReference type="ChEBI" id="CHEBI:18420"/>
    </cofactor>
</comment>
<comment type="similarity">
    <text evidence="2 11">Belongs to the folylpolyglutamate synthase family.</text>
</comment>
<dbReference type="FunFam" id="3.40.1190.10:FF:000011">
    <property type="entry name" value="Folylpolyglutamate synthase/dihydrofolate synthase"/>
    <property type="match status" value="1"/>
</dbReference>
<proteinExistence type="inferred from homology"/>
<organism evidence="15 16">
    <name type="scientific">Halolactibacillus halophilus</name>
    <dbReference type="NCBI Taxonomy" id="306540"/>
    <lineage>
        <taxon>Bacteria</taxon>
        <taxon>Bacillati</taxon>
        <taxon>Bacillota</taxon>
        <taxon>Bacilli</taxon>
        <taxon>Bacillales</taxon>
        <taxon>Bacillaceae</taxon>
        <taxon>Halolactibacillus</taxon>
    </lineage>
</organism>
<dbReference type="GO" id="GO:0004326">
    <property type="term" value="F:tetrahydrofolylpolyglutamate synthase activity"/>
    <property type="evidence" value="ECO:0007669"/>
    <property type="project" value="UniProtKB-EC"/>
</dbReference>
<evidence type="ECO:0000259" key="12">
    <source>
        <dbReference type="Pfam" id="PF02875"/>
    </source>
</evidence>
<sequence length="425" mass="48056">MFTTCISVNQYLDKREKVGIKPGLDRVIRLLKSVNFYEQSFKGIHVAGTNGKGSTVTYLASCYRACEKQVGTFMSPSLTDRQEMIKMNLEPIDETFYVNYFNQVKPMIDQLDKEQDPPSSFEIMVVIALKYFQDYADVSIIEAGLGGRDDATNVFTPIASVITSIGYDHMQFLGTTLPEITKQKAGIIKEEIPVIVGDVSDVARQVIRKEANQKRSPFYFYGESFSVKQAEDEWTYQSMNLKLAFSLKMKGTHQARNAAVAIKTLFVLNQDHDNVSLGQIKRGIKEAAIKGRFEQISTAPDIIIDGAHNTEAMQVFVDTIKETQEDNQEIQVLFAAFKDKPIKQMLEVIRTVTDNIIFTTFNHPRAASIEELKKLAPKGLKIKEAPDWQVFIEKMTKAEQVTYVVGSLDFIGKVRQNIKCRVLQK</sequence>
<keyword evidence="6 11" id="KW-0547">Nucleotide-binding</keyword>
<feature type="domain" description="Mur ligase C-terminal" evidence="12">
    <location>
        <begin position="291"/>
        <end position="404"/>
    </location>
</feature>
<dbReference type="Pfam" id="PF08245">
    <property type="entry name" value="Mur_ligase_M"/>
    <property type="match status" value="1"/>
</dbReference>
<gene>
    <name evidence="14" type="primary">folC</name>
    <name evidence="14" type="ORF">HHA03_01350</name>
    <name evidence="15" type="ORF">SAMN05421839_101148</name>
</gene>
<evidence type="ECO:0000313" key="14">
    <source>
        <dbReference type="EMBL" id="GEM00603.1"/>
    </source>
</evidence>
<comment type="catalytic activity">
    <reaction evidence="10">
        <text>(6S)-5,6,7,8-tetrahydrofolyl-(gamma-L-Glu)(n) + L-glutamate + ATP = (6S)-5,6,7,8-tetrahydrofolyl-(gamma-L-Glu)(n+1) + ADP + phosphate + H(+)</text>
        <dbReference type="Rhea" id="RHEA:10580"/>
        <dbReference type="Rhea" id="RHEA-COMP:14738"/>
        <dbReference type="Rhea" id="RHEA-COMP:14740"/>
        <dbReference type="ChEBI" id="CHEBI:15378"/>
        <dbReference type="ChEBI" id="CHEBI:29985"/>
        <dbReference type="ChEBI" id="CHEBI:30616"/>
        <dbReference type="ChEBI" id="CHEBI:43474"/>
        <dbReference type="ChEBI" id="CHEBI:141005"/>
        <dbReference type="ChEBI" id="CHEBI:456216"/>
        <dbReference type="EC" id="6.3.2.17"/>
    </reaction>
</comment>
<evidence type="ECO:0000256" key="3">
    <source>
        <dbReference type="ARBA" id="ARBA00013025"/>
    </source>
</evidence>
<dbReference type="PANTHER" id="PTHR11136">
    <property type="entry name" value="FOLYLPOLYGLUTAMATE SYNTHASE-RELATED"/>
    <property type="match status" value="1"/>
</dbReference>
<dbReference type="GO" id="GO:0046872">
    <property type="term" value="F:metal ion binding"/>
    <property type="evidence" value="ECO:0007669"/>
    <property type="project" value="UniProtKB-KW"/>
</dbReference>
<accession>A0A1I5L175</accession>
<reference evidence="15 16" key="1">
    <citation type="submission" date="2016-10" db="EMBL/GenBank/DDBJ databases">
        <authorList>
            <person name="de Groot N.N."/>
        </authorList>
    </citation>
    <scope>NUCLEOTIDE SEQUENCE [LARGE SCALE GENOMIC DNA]</scope>
    <source>
        <strain evidence="15 16">DSM 17073</strain>
    </source>
</reference>
<evidence type="ECO:0000256" key="9">
    <source>
        <dbReference type="ARBA" id="ARBA00030592"/>
    </source>
</evidence>
<evidence type="ECO:0000313" key="16">
    <source>
        <dbReference type="Proteomes" id="UP000242243"/>
    </source>
</evidence>
<evidence type="ECO:0000256" key="2">
    <source>
        <dbReference type="ARBA" id="ARBA00008276"/>
    </source>
</evidence>
<keyword evidence="4 11" id="KW-0436">Ligase</keyword>
<evidence type="ECO:0000256" key="6">
    <source>
        <dbReference type="ARBA" id="ARBA00022741"/>
    </source>
</evidence>
<evidence type="ECO:0000313" key="15">
    <source>
        <dbReference type="EMBL" id="SFO91080.1"/>
    </source>
</evidence>
<evidence type="ECO:0000256" key="7">
    <source>
        <dbReference type="ARBA" id="ARBA00022840"/>
    </source>
</evidence>
<dbReference type="NCBIfam" id="TIGR01499">
    <property type="entry name" value="folC"/>
    <property type="match status" value="1"/>
</dbReference>
<dbReference type="GO" id="GO:0005737">
    <property type="term" value="C:cytoplasm"/>
    <property type="evidence" value="ECO:0007669"/>
    <property type="project" value="TreeGrafter"/>
</dbReference>
<dbReference type="InterPro" id="IPR013221">
    <property type="entry name" value="Mur_ligase_cen"/>
</dbReference>
<dbReference type="GO" id="GO:0008841">
    <property type="term" value="F:dihydrofolate synthase activity"/>
    <property type="evidence" value="ECO:0007669"/>
    <property type="project" value="TreeGrafter"/>
</dbReference>
<dbReference type="InterPro" id="IPR036615">
    <property type="entry name" value="Mur_ligase_C_dom_sf"/>
</dbReference>
<protein>
    <recommendedName>
        <fullName evidence="3">tetrahydrofolate synthase</fullName>
        <ecNumber evidence="3">6.3.2.17</ecNumber>
    </recommendedName>
    <alternativeName>
        <fullName evidence="9">Tetrahydrofolylpolyglutamate synthase</fullName>
    </alternativeName>
</protein>
<dbReference type="InterPro" id="IPR004101">
    <property type="entry name" value="Mur_ligase_C"/>
</dbReference>
<keyword evidence="7 11" id="KW-0067">ATP-binding</keyword>
<keyword evidence="17" id="KW-1185">Reference proteome</keyword>
<evidence type="ECO:0000313" key="17">
    <source>
        <dbReference type="Proteomes" id="UP000321547"/>
    </source>
</evidence>
<name>A0A1I5L175_9BACI</name>
<dbReference type="STRING" id="306540.SAMN05421839_101148"/>
<dbReference type="EMBL" id="FOXC01000001">
    <property type="protein sequence ID" value="SFO91080.1"/>
    <property type="molecule type" value="Genomic_DNA"/>
</dbReference>
<dbReference type="EMBL" id="BJWI01000001">
    <property type="protein sequence ID" value="GEM00603.1"/>
    <property type="molecule type" value="Genomic_DNA"/>
</dbReference>
<dbReference type="InterPro" id="IPR036565">
    <property type="entry name" value="Mur-like_cat_sf"/>
</dbReference>
<dbReference type="InterPro" id="IPR001645">
    <property type="entry name" value="Folylpolyglutamate_synth"/>
</dbReference>
<dbReference type="SUPFAM" id="SSF53623">
    <property type="entry name" value="MurD-like peptide ligases, catalytic domain"/>
    <property type="match status" value="1"/>
</dbReference>
<dbReference type="PANTHER" id="PTHR11136:SF0">
    <property type="entry name" value="DIHYDROFOLATE SYNTHETASE-RELATED"/>
    <property type="match status" value="1"/>
</dbReference>
<dbReference type="AlphaFoldDB" id="A0A1I5L175"/>
<evidence type="ECO:0000256" key="5">
    <source>
        <dbReference type="ARBA" id="ARBA00022723"/>
    </source>
</evidence>
<evidence type="ECO:0000259" key="13">
    <source>
        <dbReference type="Pfam" id="PF08245"/>
    </source>
</evidence>
<dbReference type="Proteomes" id="UP000242243">
    <property type="component" value="Unassembled WGS sequence"/>
</dbReference>
<dbReference type="SUPFAM" id="SSF53244">
    <property type="entry name" value="MurD-like peptide ligases, peptide-binding domain"/>
    <property type="match status" value="1"/>
</dbReference>
<keyword evidence="5" id="KW-0479">Metal-binding</keyword>
<dbReference type="Gene3D" id="3.90.190.20">
    <property type="entry name" value="Mur ligase, C-terminal domain"/>
    <property type="match status" value="1"/>
</dbReference>
<dbReference type="OrthoDB" id="9809356at2"/>
<dbReference type="Gene3D" id="3.40.1190.10">
    <property type="entry name" value="Mur-like, catalytic domain"/>
    <property type="match status" value="1"/>
</dbReference>
<feature type="domain" description="Mur ligase central" evidence="13">
    <location>
        <begin position="46"/>
        <end position="263"/>
    </location>
</feature>
<evidence type="ECO:0000256" key="4">
    <source>
        <dbReference type="ARBA" id="ARBA00022598"/>
    </source>
</evidence>
<dbReference type="EC" id="6.3.2.17" evidence="3"/>
<evidence type="ECO:0000256" key="1">
    <source>
        <dbReference type="ARBA" id="ARBA00001946"/>
    </source>
</evidence>
<dbReference type="PIRSF" id="PIRSF001563">
    <property type="entry name" value="Folylpolyglu_synth"/>
    <property type="match status" value="1"/>
</dbReference>